<evidence type="ECO:0000256" key="4">
    <source>
        <dbReference type="ARBA" id="ARBA00013508"/>
    </source>
</evidence>
<evidence type="ECO:0000256" key="7">
    <source>
        <dbReference type="ARBA" id="ARBA00023212"/>
    </source>
</evidence>
<keyword evidence="8" id="KW-0539">Nucleus</keyword>
<dbReference type="GO" id="GO:0008017">
    <property type="term" value="F:microtubule binding"/>
    <property type="evidence" value="ECO:0007669"/>
    <property type="project" value="InterPro"/>
</dbReference>
<evidence type="ECO:0000256" key="10">
    <source>
        <dbReference type="SAM" id="MobiDB-lite"/>
    </source>
</evidence>
<evidence type="ECO:0000256" key="2">
    <source>
        <dbReference type="ARBA" id="ARBA00004123"/>
    </source>
</evidence>
<dbReference type="InterPro" id="IPR029136">
    <property type="entry name" value="MDM1"/>
</dbReference>
<evidence type="ECO:0000313" key="11">
    <source>
        <dbReference type="EMBL" id="SBS02574.1"/>
    </source>
</evidence>
<feature type="region of interest" description="Disordered" evidence="10">
    <location>
        <begin position="80"/>
        <end position="205"/>
    </location>
</feature>
<protein>
    <recommendedName>
        <fullName evidence="4">Nuclear protein MDM1</fullName>
    </recommendedName>
</protein>
<feature type="compositionally biased region" description="Acidic residues" evidence="10">
    <location>
        <begin position="437"/>
        <end position="451"/>
    </location>
</feature>
<evidence type="ECO:0000256" key="3">
    <source>
        <dbReference type="ARBA" id="ARBA00010494"/>
    </source>
</evidence>
<accession>A0A1A8RBE5</accession>
<dbReference type="AlphaFoldDB" id="A0A1A8RBE5"/>
<dbReference type="PANTHER" id="PTHR32078">
    <property type="entry name" value="NUCLEAR PROTEIN MDM1"/>
    <property type="match status" value="1"/>
</dbReference>
<gene>
    <name evidence="11" type="primary">MDM1</name>
</gene>
<comment type="subcellular location">
    <subcellularLocation>
        <location evidence="1">Cytoplasm</location>
        <location evidence="1">Cytoskeleton</location>
        <location evidence="1">Microtubule organizing center</location>
        <location evidence="1">Centrosome</location>
        <location evidence="1">Centriole</location>
    </subcellularLocation>
    <subcellularLocation>
        <location evidence="2">Nucleus</location>
    </subcellularLocation>
</comment>
<reference evidence="11" key="1">
    <citation type="submission" date="2016-05" db="EMBL/GenBank/DDBJ databases">
        <authorList>
            <person name="Lavstsen T."/>
            <person name="Jespersen J.S."/>
        </authorList>
    </citation>
    <scope>NUCLEOTIDE SEQUENCE</scope>
    <source>
        <tissue evidence="11">Brain</tissue>
    </source>
</reference>
<dbReference type="GO" id="GO:0005634">
    <property type="term" value="C:nucleus"/>
    <property type="evidence" value="ECO:0007669"/>
    <property type="project" value="UniProtKB-SubCell"/>
</dbReference>
<evidence type="ECO:0000256" key="1">
    <source>
        <dbReference type="ARBA" id="ARBA00004114"/>
    </source>
</evidence>
<keyword evidence="5" id="KW-0963">Cytoplasm</keyword>
<dbReference type="GO" id="GO:0046600">
    <property type="term" value="P:negative regulation of centriole replication"/>
    <property type="evidence" value="ECO:0007669"/>
    <property type="project" value="InterPro"/>
</dbReference>
<organism evidence="11">
    <name type="scientific">Nothobranchius rachovii</name>
    <name type="common">bluefin notho</name>
    <dbReference type="NCBI Taxonomy" id="451742"/>
    <lineage>
        <taxon>Eukaryota</taxon>
        <taxon>Metazoa</taxon>
        <taxon>Chordata</taxon>
        <taxon>Craniata</taxon>
        <taxon>Vertebrata</taxon>
        <taxon>Euteleostomi</taxon>
        <taxon>Actinopterygii</taxon>
        <taxon>Neopterygii</taxon>
        <taxon>Teleostei</taxon>
        <taxon>Neoteleostei</taxon>
        <taxon>Acanthomorphata</taxon>
        <taxon>Ovalentaria</taxon>
        <taxon>Atherinomorphae</taxon>
        <taxon>Cyprinodontiformes</taxon>
        <taxon>Nothobranchiidae</taxon>
        <taxon>Nothobranchius</taxon>
    </lineage>
</organism>
<evidence type="ECO:0000256" key="9">
    <source>
        <dbReference type="ARBA" id="ARBA00045771"/>
    </source>
</evidence>
<comment type="similarity">
    <text evidence="3">Belongs to the MDM1 family.</text>
</comment>
<dbReference type="GO" id="GO:0005814">
    <property type="term" value="C:centriole"/>
    <property type="evidence" value="ECO:0007669"/>
    <property type="project" value="UniProtKB-SubCell"/>
</dbReference>
<reference evidence="11" key="2">
    <citation type="submission" date="2016-06" db="EMBL/GenBank/DDBJ databases">
        <title>The genome of a short-lived fish provides insights into sex chromosome evolution and the genetic control of aging.</title>
        <authorList>
            <person name="Reichwald K."/>
            <person name="Felder M."/>
            <person name="Petzold A."/>
            <person name="Koch P."/>
            <person name="Groth M."/>
            <person name="Platzer M."/>
        </authorList>
    </citation>
    <scope>NUCLEOTIDE SEQUENCE</scope>
    <source>
        <tissue evidence="11">Brain</tissue>
    </source>
</reference>
<name>A0A1A8RBE5_9TELE</name>
<dbReference type="Pfam" id="PF15501">
    <property type="entry name" value="MDM1"/>
    <property type="match status" value="2"/>
</dbReference>
<feature type="compositionally biased region" description="Polar residues" evidence="10">
    <location>
        <begin position="412"/>
        <end position="431"/>
    </location>
</feature>
<feature type="region of interest" description="Disordered" evidence="10">
    <location>
        <begin position="412"/>
        <end position="475"/>
    </location>
</feature>
<feature type="compositionally biased region" description="Polar residues" evidence="10">
    <location>
        <begin position="151"/>
        <end position="183"/>
    </location>
</feature>
<comment type="function">
    <text evidence="9">Microtubule-binding protein that negatively regulates centriole duplication. Binds to and stabilizes microtubules.</text>
</comment>
<proteinExistence type="inferred from homology"/>
<dbReference type="GO" id="GO:0005874">
    <property type="term" value="C:microtubule"/>
    <property type="evidence" value="ECO:0007669"/>
    <property type="project" value="UniProtKB-KW"/>
</dbReference>
<evidence type="ECO:0000256" key="8">
    <source>
        <dbReference type="ARBA" id="ARBA00023242"/>
    </source>
</evidence>
<keyword evidence="6" id="KW-0493">Microtubule</keyword>
<evidence type="ECO:0000256" key="6">
    <source>
        <dbReference type="ARBA" id="ARBA00022701"/>
    </source>
</evidence>
<dbReference type="EMBL" id="HAEH01015370">
    <property type="protein sequence ID" value="SBS02574.1"/>
    <property type="molecule type" value="Transcribed_RNA"/>
</dbReference>
<keyword evidence="7" id="KW-0206">Cytoskeleton</keyword>
<evidence type="ECO:0000256" key="5">
    <source>
        <dbReference type="ARBA" id="ARBA00022490"/>
    </source>
</evidence>
<dbReference type="PANTHER" id="PTHR32078:SF1">
    <property type="entry name" value="NUCLEAR PROTEIN MDM1"/>
    <property type="match status" value="1"/>
</dbReference>
<sequence>MTVRFKCQSEYQKSFSVPRSRSVSPQCCVPFAGLDSNQMGICREPALQHRKRPSSLGAARSCSSCFCPAHDAAVIADRRAPTAASRNHPANMKKRSPNAKAPLPPGSPAVPDTPVGPRPAADTRTQGTPDSESAVRPATGAEAGKPRPSEPGSQSQPSRTVTGEAPTEQQQPSANQADLTLTRNVGLRSRGQRSEYSRQFGWKKPAPAASPLLTAEQVLFNNRSVPPFKIHPVSVETEYKKSFRGLAQPTGPHPWKHEEHQRLPPFHKELAHSGKEAEHAKDKTQNINRALSPPKTMPPPPQVYKRCRTLTEYQSSFRSDFYRNPEGGGATDDFTQQVRELRQQAQLYRRRAWGTNFCRNHLSQLLSEHTAVWEPTDTTDCTPHLNDDFSPEPDSCSTSCVEALDLTSNFSRKSSVVGSGETKASTASPGDQHTAWEEEQDEEKENTDEEEGRLPTPRLKTKPVQRTHHDLTTPATGGAVLVGKLKSTDDFSANKQLISGTTVNMTTGAEIPHRLTKHKEAWSENKATYSSPSPKHEPAFHPQSKPMRMKQAAPPILTSSPQHVIQGTLRHPDFQHNGELGLRFHPFSRGGCSADEDDCLSVLSWKSAASCSAASTILERAQKRRESFWGKR</sequence>